<dbReference type="InterPro" id="IPR000214">
    <property type="entry name" value="Znf_DNA_glyclase/AP_lyase"/>
</dbReference>
<evidence type="ECO:0000256" key="6">
    <source>
        <dbReference type="ARBA" id="ARBA00022771"/>
    </source>
</evidence>
<evidence type="ECO:0000256" key="7">
    <source>
        <dbReference type="ARBA" id="ARBA00022801"/>
    </source>
</evidence>
<keyword evidence="19" id="KW-1185">Reference proteome</keyword>
<feature type="domain" description="FPG-type" evidence="16">
    <location>
        <begin position="258"/>
        <end position="297"/>
    </location>
</feature>
<comment type="caution">
    <text evidence="18">The sequence shown here is derived from an EMBL/GenBank/DDBJ whole genome shotgun (WGS) entry which is preliminary data.</text>
</comment>
<dbReference type="Proteomes" id="UP000317078">
    <property type="component" value="Unassembled WGS sequence"/>
</dbReference>
<evidence type="ECO:0000256" key="8">
    <source>
        <dbReference type="ARBA" id="ARBA00022833"/>
    </source>
</evidence>
<evidence type="ECO:0000256" key="10">
    <source>
        <dbReference type="ARBA" id="ARBA00023204"/>
    </source>
</evidence>
<comment type="cofactor">
    <cofactor evidence="15">
        <name>Zn(2+)</name>
        <dbReference type="ChEBI" id="CHEBI:29105"/>
    </cofactor>
    <text evidence="15">Binds 1 zinc ion per subunit.</text>
</comment>
<keyword evidence="13 15" id="KW-0326">Glycosidase</keyword>
<feature type="active site" description="Proton donor" evidence="15">
    <location>
        <position position="3"/>
    </location>
</feature>
<keyword evidence="6 15" id="KW-0863">Zinc-finger</keyword>
<dbReference type="CDD" id="cd08966">
    <property type="entry name" value="EcFpg-like_N"/>
    <property type="match status" value="1"/>
</dbReference>
<evidence type="ECO:0000259" key="16">
    <source>
        <dbReference type="PROSITE" id="PS51066"/>
    </source>
</evidence>
<dbReference type="SUPFAM" id="SSF46946">
    <property type="entry name" value="S13-like H2TH domain"/>
    <property type="match status" value="1"/>
</dbReference>
<keyword evidence="7 15" id="KW-0378">Hydrolase</keyword>
<evidence type="ECO:0000256" key="11">
    <source>
        <dbReference type="ARBA" id="ARBA00023239"/>
    </source>
</evidence>
<evidence type="ECO:0000256" key="2">
    <source>
        <dbReference type="ARBA" id="ARBA00009409"/>
    </source>
</evidence>
<evidence type="ECO:0000256" key="12">
    <source>
        <dbReference type="ARBA" id="ARBA00023268"/>
    </source>
</evidence>
<comment type="subunit">
    <text evidence="3 15">Monomer.</text>
</comment>
<feature type="active site" description="Schiff-base intermediate with DNA" evidence="15">
    <location>
        <position position="2"/>
    </location>
</feature>
<dbReference type="NCBIfam" id="NF002211">
    <property type="entry name" value="PRK01103.1"/>
    <property type="match status" value="1"/>
</dbReference>
<dbReference type="AlphaFoldDB" id="A0A502G5M1"/>
<dbReference type="FunFam" id="1.10.8.50:FF:000003">
    <property type="entry name" value="Formamidopyrimidine-DNA glycosylase"/>
    <property type="match status" value="1"/>
</dbReference>
<keyword evidence="9 15" id="KW-0238">DNA-binding</keyword>
<protein>
    <recommendedName>
        <fullName evidence="15">Formamidopyrimidine-DNA glycosylase</fullName>
        <shortName evidence="15">Fapy-DNA glycosylase</shortName>
        <ecNumber evidence="15">3.2.2.23</ecNumber>
    </recommendedName>
    <alternativeName>
        <fullName evidence="15">DNA-(apurinic or apyrimidinic site) lyase MutM</fullName>
        <shortName evidence="15">AP lyase MutM</shortName>
        <ecNumber evidence="15">4.2.99.18</ecNumber>
    </alternativeName>
</protein>
<dbReference type="SUPFAM" id="SSF57716">
    <property type="entry name" value="Glucocorticoid receptor-like (DNA-binding domain)"/>
    <property type="match status" value="1"/>
</dbReference>
<feature type="active site" description="Proton donor; for beta-elimination activity" evidence="15">
    <location>
        <position position="58"/>
    </location>
</feature>
<dbReference type="PANTHER" id="PTHR22993">
    <property type="entry name" value="FORMAMIDOPYRIMIDINE-DNA GLYCOSYLASE"/>
    <property type="match status" value="1"/>
</dbReference>
<feature type="domain" description="Formamidopyrimidine-DNA glycosylase catalytic" evidence="17">
    <location>
        <begin position="2"/>
        <end position="133"/>
    </location>
</feature>
<name>A0A502G5M1_9PROT</name>
<keyword evidence="12 15" id="KW-0511">Multifunctional enzyme</keyword>
<dbReference type="RefSeq" id="WP_140883356.1">
    <property type="nucleotide sequence ID" value="NZ_RCZP01000009.1"/>
</dbReference>
<evidence type="ECO:0000256" key="13">
    <source>
        <dbReference type="ARBA" id="ARBA00023295"/>
    </source>
</evidence>
<keyword evidence="11 15" id="KW-0456">Lyase</keyword>
<dbReference type="GO" id="GO:0003684">
    <property type="term" value="F:damaged DNA binding"/>
    <property type="evidence" value="ECO:0007669"/>
    <property type="project" value="InterPro"/>
</dbReference>
<comment type="catalytic activity">
    <reaction evidence="1 15">
        <text>Hydrolysis of DNA containing ring-opened 7-methylguanine residues, releasing 2,6-diamino-4-hydroxy-5-(N-methyl)formamidopyrimidine.</text>
        <dbReference type="EC" id="3.2.2.23"/>
    </reaction>
</comment>
<keyword evidence="5 15" id="KW-0227">DNA damage</keyword>
<dbReference type="SUPFAM" id="SSF81624">
    <property type="entry name" value="N-terminal domain of MutM-like DNA repair proteins"/>
    <property type="match status" value="1"/>
</dbReference>
<gene>
    <name evidence="15" type="primary">mutM</name>
    <name evidence="15" type="synonym">fpg</name>
    <name evidence="18" type="ORF">EAH89_12250</name>
</gene>
<dbReference type="PROSITE" id="PS51068">
    <property type="entry name" value="FPG_CAT"/>
    <property type="match status" value="1"/>
</dbReference>
<evidence type="ECO:0000313" key="19">
    <source>
        <dbReference type="Proteomes" id="UP000317078"/>
    </source>
</evidence>
<dbReference type="InterPro" id="IPR035937">
    <property type="entry name" value="FPG_N"/>
</dbReference>
<evidence type="ECO:0000259" key="17">
    <source>
        <dbReference type="PROSITE" id="PS51068"/>
    </source>
</evidence>
<keyword evidence="4 15" id="KW-0479">Metal-binding</keyword>
<dbReference type="GO" id="GO:0008270">
    <property type="term" value="F:zinc ion binding"/>
    <property type="evidence" value="ECO:0007669"/>
    <property type="project" value="UniProtKB-UniRule"/>
</dbReference>
<dbReference type="InterPro" id="IPR010979">
    <property type="entry name" value="Ribosomal_uS13-like_H2TH"/>
</dbReference>
<dbReference type="SMART" id="SM00898">
    <property type="entry name" value="Fapy_DNA_glyco"/>
    <property type="match status" value="1"/>
</dbReference>
<dbReference type="SMART" id="SM01232">
    <property type="entry name" value="H2TH"/>
    <property type="match status" value="1"/>
</dbReference>
<feature type="binding site" evidence="15">
    <location>
        <position position="111"/>
    </location>
    <ligand>
        <name>DNA</name>
        <dbReference type="ChEBI" id="CHEBI:16991"/>
    </ligand>
</feature>
<comment type="similarity">
    <text evidence="2 15">Belongs to the FPG family.</text>
</comment>
<evidence type="ECO:0000313" key="18">
    <source>
        <dbReference type="EMBL" id="TPG57215.1"/>
    </source>
</evidence>
<evidence type="ECO:0000256" key="15">
    <source>
        <dbReference type="HAMAP-Rule" id="MF_00103"/>
    </source>
</evidence>
<evidence type="ECO:0000256" key="5">
    <source>
        <dbReference type="ARBA" id="ARBA00022763"/>
    </source>
</evidence>
<evidence type="ECO:0000256" key="3">
    <source>
        <dbReference type="ARBA" id="ARBA00011245"/>
    </source>
</evidence>
<dbReference type="EC" id="3.2.2.23" evidence="15"/>
<keyword evidence="8 15" id="KW-0862">Zinc</keyword>
<dbReference type="GO" id="GO:0006284">
    <property type="term" value="P:base-excision repair"/>
    <property type="evidence" value="ECO:0007669"/>
    <property type="project" value="InterPro"/>
</dbReference>
<dbReference type="GO" id="GO:0034039">
    <property type="term" value="F:8-oxo-7,8-dihydroguanine DNA N-glycosylase activity"/>
    <property type="evidence" value="ECO:0007669"/>
    <property type="project" value="TreeGrafter"/>
</dbReference>
<organism evidence="18 19">
    <name type="scientific">Muricoccus nepalensis</name>
    <dbReference type="NCBI Taxonomy" id="1854500"/>
    <lineage>
        <taxon>Bacteria</taxon>
        <taxon>Pseudomonadati</taxon>
        <taxon>Pseudomonadota</taxon>
        <taxon>Alphaproteobacteria</taxon>
        <taxon>Acetobacterales</taxon>
        <taxon>Roseomonadaceae</taxon>
        <taxon>Muricoccus</taxon>
    </lineage>
</organism>
<dbReference type="Gene3D" id="3.20.190.10">
    <property type="entry name" value="MutM-like, N-terminal"/>
    <property type="match status" value="1"/>
</dbReference>
<dbReference type="Gene3D" id="1.10.8.50">
    <property type="match status" value="1"/>
</dbReference>
<dbReference type="InterPro" id="IPR015886">
    <property type="entry name" value="H2TH_FPG"/>
</dbReference>
<evidence type="ECO:0000256" key="1">
    <source>
        <dbReference type="ARBA" id="ARBA00001668"/>
    </source>
</evidence>
<dbReference type="Pfam" id="PF01149">
    <property type="entry name" value="Fapy_DNA_glyco"/>
    <property type="match status" value="1"/>
</dbReference>
<dbReference type="EC" id="4.2.99.18" evidence="15"/>
<dbReference type="PROSITE" id="PS51066">
    <property type="entry name" value="ZF_FPG_2"/>
    <property type="match status" value="1"/>
</dbReference>
<dbReference type="Pfam" id="PF06831">
    <property type="entry name" value="H2TH"/>
    <property type="match status" value="1"/>
</dbReference>
<dbReference type="HAMAP" id="MF_00103">
    <property type="entry name" value="Fapy_DNA_glycosyl"/>
    <property type="match status" value="1"/>
</dbReference>
<keyword evidence="10 15" id="KW-0234">DNA repair</keyword>
<comment type="catalytic activity">
    <reaction evidence="14 15">
        <text>2'-deoxyribonucleotide-(2'-deoxyribose 5'-phosphate)-2'-deoxyribonucleotide-DNA = a 3'-end 2'-deoxyribonucleotide-(2,3-dehydro-2,3-deoxyribose 5'-phosphate)-DNA + a 5'-end 5'-phospho-2'-deoxyribonucleoside-DNA + H(+)</text>
        <dbReference type="Rhea" id="RHEA:66592"/>
        <dbReference type="Rhea" id="RHEA-COMP:13180"/>
        <dbReference type="Rhea" id="RHEA-COMP:16897"/>
        <dbReference type="Rhea" id="RHEA-COMP:17067"/>
        <dbReference type="ChEBI" id="CHEBI:15378"/>
        <dbReference type="ChEBI" id="CHEBI:136412"/>
        <dbReference type="ChEBI" id="CHEBI:157695"/>
        <dbReference type="ChEBI" id="CHEBI:167181"/>
        <dbReference type="EC" id="4.2.99.18"/>
    </reaction>
</comment>
<dbReference type="InterPro" id="IPR020629">
    <property type="entry name" value="FPG_Glyclase"/>
</dbReference>
<dbReference type="EMBL" id="RCZP01000009">
    <property type="protein sequence ID" value="TPG57215.1"/>
    <property type="molecule type" value="Genomic_DNA"/>
</dbReference>
<dbReference type="GO" id="GO:0140078">
    <property type="term" value="F:class I DNA-(apurinic or apyrimidinic site) endonuclease activity"/>
    <property type="evidence" value="ECO:0007669"/>
    <property type="project" value="UniProtKB-EC"/>
</dbReference>
<dbReference type="OrthoDB" id="9800855at2"/>
<feature type="active site" description="Proton donor; for delta-elimination activity" evidence="15">
    <location>
        <position position="287"/>
    </location>
</feature>
<evidence type="ECO:0000256" key="4">
    <source>
        <dbReference type="ARBA" id="ARBA00022723"/>
    </source>
</evidence>
<proteinExistence type="inferred from homology"/>
<dbReference type="InterPro" id="IPR012319">
    <property type="entry name" value="FPG_cat"/>
</dbReference>
<accession>A0A502G5M1</accession>
<sequence>MPELPEVETVMRGLSAVLTGRTIARAETRRAGLRWPFPENLAERLGGRRVEGFRRRGKYMLMRLSEGESALIHLGMSGRMVARPPGEGPVPRIAPQGAFSDARGSGDGLAHEHLMMETEDGWRVGFQDPRRFGCLDLVPTAAEDGHRLLQGMGPEPLDEGFDAASLSRALKGRATPIKAALLDQGVVAGLGNIYVAEALFRAGISPRRLAGTVAGARAARLVPAIKAVLGEAIEAGGSSLRDYVRSDGEIGRFQDRFEVYDRFGQPCPRCPGPPACAGVARIVQAGRSSFFCPRTQR</sequence>
<evidence type="ECO:0000256" key="14">
    <source>
        <dbReference type="ARBA" id="ARBA00044632"/>
    </source>
</evidence>
<evidence type="ECO:0000256" key="9">
    <source>
        <dbReference type="ARBA" id="ARBA00023125"/>
    </source>
</evidence>
<reference evidence="18 19" key="1">
    <citation type="journal article" date="2019" name="Environ. Microbiol.">
        <title>Species interactions and distinct microbial communities in high Arctic permafrost affected cryosols are associated with the CH4 and CO2 gas fluxes.</title>
        <authorList>
            <person name="Altshuler I."/>
            <person name="Hamel J."/>
            <person name="Turney S."/>
            <person name="Magnuson E."/>
            <person name="Levesque R."/>
            <person name="Greer C."/>
            <person name="Whyte L.G."/>
        </authorList>
    </citation>
    <scope>NUCLEOTIDE SEQUENCE [LARGE SCALE GENOMIC DNA]</scope>
    <source>
        <strain evidence="18 19">S9.3B</strain>
    </source>
</reference>
<comment type="function">
    <text evidence="15">Involved in base excision repair of DNA damaged by oxidation or by mutagenic agents. Acts as DNA glycosylase that recognizes and removes damaged bases. Has a preference for oxidized purines, such as 7,8-dihydro-8-oxoguanine (8-oxoG). Has AP (apurinic/apyrimidinic) lyase activity and introduces nicks in the DNA strand. Cleaves the DNA backbone by beta-delta elimination to generate a single-strand break at the site of the removed base with both 3'- and 5'-phosphates.</text>
</comment>
<dbReference type="PANTHER" id="PTHR22993:SF9">
    <property type="entry name" value="FORMAMIDOPYRIMIDINE-DNA GLYCOSYLASE"/>
    <property type="match status" value="1"/>
</dbReference>
<feature type="binding site" evidence="15">
    <location>
        <position position="173"/>
    </location>
    <ligand>
        <name>DNA</name>
        <dbReference type="ChEBI" id="CHEBI:16991"/>
    </ligand>
</feature>
<feature type="binding site" evidence="15">
    <location>
        <position position="130"/>
    </location>
    <ligand>
        <name>DNA</name>
        <dbReference type="ChEBI" id="CHEBI:16991"/>
    </ligand>
</feature>